<dbReference type="OrthoDB" id="5983103at2759"/>
<keyword evidence="3" id="KW-0479">Metal-binding</keyword>
<dbReference type="AlphaFoldDB" id="A0A9W9YD45"/>
<evidence type="ECO:0000256" key="9">
    <source>
        <dbReference type="SAM" id="MobiDB-lite"/>
    </source>
</evidence>
<dbReference type="PANTHER" id="PTHR31553:SF1">
    <property type="entry name" value="NF-KAPPA-B ESSENTIAL MODULATOR"/>
    <property type="match status" value="1"/>
</dbReference>
<dbReference type="InterPro" id="IPR034735">
    <property type="entry name" value="NEMO_ZF"/>
</dbReference>
<feature type="coiled-coil region" evidence="8">
    <location>
        <begin position="585"/>
        <end position="724"/>
    </location>
</feature>
<organism evidence="11 12">
    <name type="scientific">Desmophyllum pertusum</name>
    <dbReference type="NCBI Taxonomy" id="174260"/>
    <lineage>
        <taxon>Eukaryota</taxon>
        <taxon>Metazoa</taxon>
        <taxon>Cnidaria</taxon>
        <taxon>Anthozoa</taxon>
        <taxon>Hexacorallia</taxon>
        <taxon>Scleractinia</taxon>
        <taxon>Caryophylliina</taxon>
        <taxon>Caryophylliidae</taxon>
        <taxon>Desmophyllum</taxon>
    </lineage>
</organism>
<accession>A0A9W9YD45</accession>
<dbReference type="Pfam" id="PF16516">
    <property type="entry name" value="CC2-LZ"/>
    <property type="match status" value="1"/>
</dbReference>
<keyword evidence="12" id="KW-1185">Reference proteome</keyword>
<comment type="subcellular location">
    <subcellularLocation>
        <location evidence="1">Cytoplasm</location>
    </subcellularLocation>
</comment>
<evidence type="ECO:0000256" key="5">
    <source>
        <dbReference type="ARBA" id="ARBA00022833"/>
    </source>
</evidence>
<keyword evidence="2" id="KW-0963">Cytoplasm</keyword>
<dbReference type="InterPro" id="IPR051301">
    <property type="entry name" value="Optineurin/NFkB_EssMod"/>
</dbReference>
<evidence type="ECO:0000256" key="2">
    <source>
        <dbReference type="ARBA" id="ARBA00022490"/>
    </source>
</evidence>
<feature type="region of interest" description="Disordered" evidence="9">
    <location>
        <begin position="240"/>
        <end position="260"/>
    </location>
</feature>
<evidence type="ECO:0000256" key="8">
    <source>
        <dbReference type="SAM" id="Coils"/>
    </source>
</evidence>
<feature type="compositionally biased region" description="Low complexity" evidence="9">
    <location>
        <begin position="378"/>
        <end position="391"/>
    </location>
</feature>
<dbReference type="EMBL" id="MU827800">
    <property type="protein sequence ID" value="KAJ7327739.1"/>
    <property type="molecule type" value="Genomic_DNA"/>
</dbReference>
<dbReference type="Gene3D" id="1.20.5.990">
    <property type="entry name" value="Nemo cc2-lz domain - 1d5 darpin complex"/>
    <property type="match status" value="1"/>
</dbReference>
<feature type="region of interest" description="Disordered" evidence="9">
    <location>
        <begin position="369"/>
        <end position="400"/>
    </location>
</feature>
<evidence type="ECO:0000259" key="10">
    <source>
        <dbReference type="PROSITE" id="PS51801"/>
    </source>
</evidence>
<evidence type="ECO:0000256" key="7">
    <source>
        <dbReference type="PROSITE-ProRule" id="PRU01142"/>
    </source>
</evidence>
<feature type="region of interest" description="Disordered" evidence="9">
    <location>
        <begin position="206"/>
        <end position="226"/>
    </location>
</feature>
<feature type="coiled-coil region" evidence="8">
    <location>
        <begin position="51"/>
        <end position="92"/>
    </location>
</feature>
<feature type="region of interest" description="Disordered" evidence="9">
    <location>
        <begin position="767"/>
        <end position="794"/>
    </location>
</feature>
<evidence type="ECO:0000256" key="1">
    <source>
        <dbReference type="ARBA" id="ARBA00004496"/>
    </source>
</evidence>
<evidence type="ECO:0000313" key="11">
    <source>
        <dbReference type="EMBL" id="KAJ7327739.1"/>
    </source>
</evidence>
<dbReference type="GO" id="GO:0070530">
    <property type="term" value="F:K63-linked polyubiquitin modification-dependent protein binding"/>
    <property type="evidence" value="ECO:0007669"/>
    <property type="project" value="InterPro"/>
</dbReference>
<dbReference type="Proteomes" id="UP001163046">
    <property type="component" value="Unassembled WGS sequence"/>
</dbReference>
<keyword evidence="4 7" id="KW-0863">Zinc-finger</keyword>
<dbReference type="GO" id="GO:0005634">
    <property type="term" value="C:nucleus"/>
    <property type="evidence" value="ECO:0007669"/>
    <property type="project" value="TreeGrafter"/>
</dbReference>
<feature type="compositionally biased region" description="Basic and acidic residues" evidence="9">
    <location>
        <begin position="206"/>
        <end position="222"/>
    </location>
</feature>
<evidence type="ECO:0000313" key="12">
    <source>
        <dbReference type="Proteomes" id="UP001163046"/>
    </source>
</evidence>
<evidence type="ECO:0000256" key="4">
    <source>
        <dbReference type="ARBA" id="ARBA00022771"/>
    </source>
</evidence>
<keyword evidence="5" id="KW-0862">Zinc</keyword>
<dbReference type="GO" id="GO:0008270">
    <property type="term" value="F:zinc ion binding"/>
    <property type="evidence" value="ECO:0007669"/>
    <property type="project" value="UniProtKB-KW"/>
</dbReference>
<gene>
    <name evidence="11" type="ORF">OS493_026617</name>
</gene>
<dbReference type="Gene3D" id="3.30.160.60">
    <property type="entry name" value="Classic Zinc Finger"/>
    <property type="match status" value="1"/>
</dbReference>
<name>A0A9W9YD45_9CNID</name>
<evidence type="ECO:0000256" key="3">
    <source>
        <dbReference type="ARBA" id="ARBA00022723"/>
    </source>
</evidence>
<dbReference type="GO" id="GO:0005737">
    <property type="term" value="C:cytoplasm"/>
    <property type="evidence" value="ECO:0007669"/>
    <property type="project" value="UniProtKB-SubCell"/>
</dbReference>
<keyword evidence="6 8" id="KW-0175">Coiled coil</keyword>
<evidence type="ECO:0000256" key="6">
    <source>
        <dbReference type="ARBA" id="ARBA00023054"/>
    </source>
</evidence>
<feature type="domain" description="CCHC NOA-type" evidence="10">
    <location>
        <begin position="837"/>
        <end position="867"/>
    </location>
</feature>
<proteinExistence type="predicted"/>
<dbReference type="InterPro" id="IPR032419">
    <property type="entry name" value="CC2-LZ_dom"/>
</dbReference>
<reference evidence="11" key="1">
    <citation type="submission" date="2023-01" db="EMBL/GenBank/DDBJ databases">
        <title>Genome assembly of the deep-sea coral Lophelia pertusa.</title>
        <authorList>
            <person name="Herrera S."/>
            <person name="Cordes E."/>
        </authorList>
    </citation>
    <scope>NUCLEOTIDE SEQUENCE</scope>
    <source>
        <strain evidence="11">USNM1676648</strain>
        <tissue evidence="11">Polyp</tissue>
    </source>
</reference>
<dbReference type="PANTHER" id="PTHR31553">
    <property type="entry name" value="NF-KAPPA-B ESSENTIAL MODULATOR"/>
    <property type="match status" value="1"/>
</dbReference>
<dbReference type="Pfam" id="PF18414">
    <property type="entry name" value="zf_C2H2_10"/>
    <property type="match status" value="1"/>
</dbReference>
<protein>
    <recommendedName>
        <fullName evidence="10">CCHC NOA-type domain-containing protein</fullName>
    </recommendedName>
</protein>
<dbReference type="GO" id="GO:0043122">
    <property type="term" value="P:regulation of canonical NF-kappaB signal transduction"/>
    <property type="evidence" value="ECO:0007669"/>
    <property type="project" value="TreeGrafter"/>
</dbReference>
<comment type="caution">
    <text evidence="11">The sequence shown here is derived from an EMBL/GenBank/DDBJ whole genome shotgun (WGS) entry which is preliminary data.</text>
</comment>
<sequence length="870" mass="100872">MCCLKAMREAESNTENDDCETLVSLGSLPSDIQLSPEVLLQENYKKIETEKEILMVDFEEMKIKNEQMQQQCNQLEQERDELLKKLAEMEPKQALEVGDKQEIVDLPADVTTSEQVTELCQQLEVQTQVMSKLKEELDAVRQEKDMYKTKTEGLEQTKGTTERDNIESMKQRLQNYQEKETEDRETAHKQAALQAELTRETAELKQQLETEREATEKLRGETARNQAAIDAELTKETAELKQQLETEREASEKLREETARKQAALDAELTKLTAEFDTEREAIEKLTGKLDKLAQERDGYKRKVEEFEMHLEESKASAEEVFGAAGDTKLKQKENDVLEKEEDYKQLAKEKENLELQLAEALRVKESLAQERTEQDEQSQSLRRQLSSVSDELSENHEREVNQLREELQNTNTAMETVLTNGEQLKVNGEQLMEKNENLFAECEKLKAECTQREEEVQSLKQQLNSVSNELTETREREVNQLQEELAKSNKALATAETSMESLKVQVTQLIQENQSLMAERDRVMENCTQQENMYQDHLHKITDNSESQRVKRDGMIKDLKKQLSATEVGLQKTRVQLETDGAVHQQFREEHERLVTEYEELLQAYQTTIDEKKQREDNENRARAAAESYIKDLTGQLKDSDNLLQKLKEDVLIKEEELQKLRQDSYDLNKLQERIPFLEAQLEVYRSDFQVEREAREKQHEDIMHLEQENRRCQDEIDQLGNRGMAELQRRHASFIPDPRDVQQPQQQQEQPRGWFDGVFPMLARGPEVPNPGSRYPIPEGEMRSPGRAQMSGDQRAPLAADEEDWHCPTCRRGFPTFDDLQIHAVECNGTQAAAADQVQVHQCPSCMEVFPDYDTLEIHVEECLEQQQ</sequence>
<dbReference type="PROSITE" id="PS51801">
    <property type="entry name" value="ZF_CCHC_NOA"/>
    <property type="match status" value="1"/>
</dbReference>